<gene>
    <name evidence="2" type="ORF">H9632_02525</name>
</gene>
<feature type="transmembrane region" description="Helical" evidence="1">
    <location>
        <begin position="147"/>
        <end position="168"/>
    </location>
</feature>
<keyword evidence="3" id="KW-1185">Reference proteome</keyword>
<evidence type="ECO:0000313" key="2">
    <source>
        <dbReference type="EMBL" id="MBD8031928.1"/>
    </source>
</evidence>
<sequence length="169" mass="20119">MRKYLYIQYTSMIVICFICGVACYQLFQIEQVQQIIKYSDRRLLNLEKPELLWSVVPFLVSLIIVLFFSTHKYLPRLALVFISIKVTFLGFSSVYLLVQHQSIKLYAFWWFPFQLIYCVLLIALYQITNNNSGRRALKNVMPWKKVIFLLIMMVVFFGLENIAITYLFK</sequence>
<dbReference type="Proteomes" id="UP000600565">
    <property type="component" value="Unassembled WGS sequence"/>
</dbReference>
<evidence type="ECO:0008006" key="4">
    <source>
        <dbReference type="Google" id="ProtNLM"/>
    </source>
</evidence>
<name>A0ABR8XJ16_9BACL</name>
<evidence type="ECO:0000313" key="3">
    <source>
        <dbReference type="Proteomes" id="UP000600565"/>
    </source>
</evidence>
<proteinExistence type="predicted"/>
<keyword evidence="1" id="KW-0812">Transmembrane</keyword>
<feature type="transmembrane region" description="Helical" evidence="1">
    <location>
        <begin position="51"/>
        <end position="71"/>
    </location>
</feature>
<protein>
    <recommendedName>
        <fullName evidence="4">Integral membrane protein</fullName>
    </recommendedName>
</protein>
<comment type="caution">
    <text evidence="2">The sequence shown here is derived from an EMBL/GenBank/DDBJ whole genome shotgun (WGS) entry which is preliminary data.</text>
</comment>
<keyword evidence="1" id="KW-0472">Membrane</keyword>
<reference evidence="2 3" key="1">
    <citation type="submission" date="2020-08" db="EMBL/GenBank/DDBJ databases">
        <title>A Genomic Blueprint of the Chicken Gut Microbiome.</title>
        <authorList>
            <person name="Gilroy R."/>
            <person name="Ravi A."/>
            <person name="Getino M."/>
            <person name="Pursley I."/>
            <person name="Horton D.L."/>
            <person name="Alikhan N.-F."/>
            <person name="Baker D."/>
            <person name="Gharbi K."/>
            <person name="Hall N."/>
            <person name="Watson M."/>
            <person name="Adriaenssens E.M."/>
            <person name="Foster-Nyarko E."/>
            <person name="Jarju S."/>
            <person name="Secka A."/>
            <person name="Antonio M."/>
            <person name="Oren A."/>
            <person name="Chaudhuri R."/>
            <person name="La Ragione R.M."/>
            <person name="Hildebrand F."/>
            <person name="Pallen M.J."/>
        </authorList>
    </citation>
    <scope>NUCLEOTIDE SEQUENCE [LARGE SCALE GENOMIC DNA]</scope>
    <source>
        <strain evidence="2 3">Sa1YVA6</strain>
    </source>
</reference>
<feature type="transmembrane region" description="Helical" evidence="1">
    <location>
        <begin position="77"/>
        <end position="98"/>
    </location>
</feature>
<dbReference type="EMBL" id="JACSPW010000001">
    <property type="protein sequence ID" value="MBD8031928.1"/>
    <property type="molecule type" value="Genomic_DNA"/>
</dbReference>
<organism evidence="2 3">
    <name type="scientific">Solibacillus merdavium</name>
    <dbReference type="NCBI Taxonomy" id="2762218"/>
    <lineage>
        <taxon>Bacteria</taxon>
        <taxon>Bacillati</taxon>
        <taxon>Bacillota</taxon>
        <taxon>Bacilli</taxon>
        <taxon>Bacillales</taxon>
        <taxon>Caryophanaceae</taxon>
        <taxon>Solibacillus</taxon>
    </lineage>
</organism>
<evidence type="ECO:0000256" key="1">
    <source>
        <dbReference type="SAM" id="Phobius"/>
    </source>
</evidence>
<feature type="transmembrane region" description="Helical" evidence="1">
    <location>
        <begin position="6"/>
        <end position="27"/>
    </location>
</feature>
<accession>A0ABR8XJ16</accession>
<keyword evidence="1" id="KW-1133">Transmembrane helix</keyword>
<feature type="transmembrane region" description="Helical" evidence="1">
    <location>
        <begin position="105"/>
        <end position="127"/>
    </location>
</feature>
<dbReference type="RefSeq" id="WP_191702542.1">
    <property type="nucleotide sequence ID" value="NZ_JACSPW010000001.1"/>
</dbReference>